<evidence type="ECO:0000313" key="1">
    <source>
        <dbReference type="EMBL" id="MYD90494.1"/>
    </source>
</evidence>
<dbReference type="CDD" id="cd18785">
    <property type="entry name" value="SF2_C"/>
    <property type="match status" value="1"/>
</dbReference>
<dbReference type="AlphaFoldDB" id="A0A6B1DVU1"/>
<dbReference type="EMBL" id="VXPY01000063">
    <property type="protein sequence ID" value="MYD90494.1"/>
    <property type="molecule type" value="Genomic_DNA"/>
</dbReference>
<dbReference type="SUPFAM" id="SSF52540">
    <property type="entry name" value="P-loop containing nucleoside triphosphate hydrolases"/>
    <property type="match status" value="1"/>
</dbReference>
<comment type="caution">
    <text evidence="1">The sequence shown here is derived from an EMBL/GenBank/DDBJ whole genome shotgun (WGS) entry which is preliminary data.</text>
</comment>
<reference evidence="1" key="1">
    <citation type="submission" date="2019-09" db="EMBL/GenBank/DDBJ databases">
        <title>Characterisation of the sponge microbiome using genome-centric metagenomics.</title>
        <authorList>
            <person name="Engelberts J.P."/>
            <person name="Robbins S.J."/>
            <person name="De Goeij J.M."/>
            <person name="Aranda M."/>
            <person name="Bell S.C."/>
            <person name="Webster N.S."/>
        </authorList>
    </citation>
    <scope>NUCLEOTIDE SEQUENCE</scope>
    <source>
        <strain evidence="1">SB0662_bin_9</strain>
    </source>
</reference>
<sequence>MVRATSVVEPWHGDYRTAFDHLSLLGPALAFVPLRQLQACVSACREAGFSADYVRSGLTPDKIDDAISRFEYGDTQVLVSVAMLSRDYDNPAVRPALDFAKQTSFGLHVQKLSRIMQTAPDKLVARYHDFTGNWQRFRDAREHFWEHGVRDWADVARYQRVNFMGRLVE</sequence>
<organism evidence="1">
    <name type="scientific">Caldilineaceae bacterium SB0662_bin_9</name>
    <dbReference type="NCBI Taxonomy" id="2605258"/>
    <lineage>
        <taxon>Bacteria</taxon>
        <taxon>Bacillati</taxon>
        <taxon>Chloroflexota</taxon>
        <taxon>Caldilineae</taxon>
        <taxon>Caldilineales</taxon>
        <taxon>Caldilineaceae</taxon>
    </lineage>
</organism>
<proteinExistence type="predicted"/>
<dbReference type="Gene3D" id="3.40.50.300">
    <property type="entry name" value="P-loop containing nucleotide triphosphate hydrolases"/>
    <property type="match status" value="1"/>
</dbReference>
<accession>A0A6B1DVU1</accession>
<dbReference type="InterPro" id="IPR027417">
    <property type="entry name" value="P-loop_NTPase"/>
</dbReference>
<protein>
    <submittedName>
        <fullName evidence="1">Uncharacterized protein</fullName>
    </submittedName>
</protein>
<gene>
    <name evidence="1" type="ORF">F4Y08_09200</name>
</gene>
<name>A0A6B1DVU1_9CHLR</name>